<evidence type="ECO:0000256" key="6">
    <source>
        <dbReference type="ARBA" id="ARBA00022605"/>
    </source>
</evidence>
<reference evidence="18" key="1">
    <citation type="journal article" date="2014" name="Int. J. Syst. Evol. Microbiol.">
        <title>Complete genome sequence of Corynebacterium casei LMG S-19264T (=DSM 44701T), isolated from a smear-ripened cheese.</title>
        <authorList>
            <consortium name="US DOE Joint Genome Institute (JGI-PGF)"/>
            <person name="Walter F."/>
            <person name="Albersmeier A."/>
            <person name="Kalinowski J."/>
            <person name="Ruckert C."/>
        </authorList>
    </citation>
    <scope>NUCLEOTIDE SEQUENCE</scope>
    <source>
        <strain evidence="18">JCM 18487</strain>
    </source>
</reference>
<keyword evidence="8 14" id="KW-0560">Oxidoreductase</keyword>
<dbReference type="GO" id="GO:0009088">
    <property type="term" value="P:threonine biosynthetic process"/>
    <property type="evidence" value="ECO:0007669"/>
    <property type="project" value="UniProtKB-KW"/>
</dbReference>
<keyword evidence="9" id="KW-0915">Sodium</keyword>
<keyword evidence="10 14" id="KW-0486">Methionine biosynthesis</keyword>
<comment type="pathway">
    <text evidence="1 14">Amino-acid biosynthesis; L-threonine biosynthesis; L-threonine from L-aspartate: step 3/5.</text>
</comment>
<evidence type="ECO:0000256" key="11">
    <source>
        <dbReference type="ARBA" id="ARBA00048841"/>
    </source>
</evidence>
<protein>
    <recommendedName>
        <fullName evidence="5 14">Homoserine dehydrogenase</fullName>
        <ecNumber evidence="4 14">1.1.1.3</ecNumber>
    </recommendedName>
</protein>
<name>A0A917NHV3_9BACL</name>
<keyword evidence="6 14" id="KW-0028">Amino-acid biosynthesis</keyword>
<evidence type="ECO:0000313" key="18">
    <source>
        <dbReference type="EMBL" id="GGJ01885.1"/>
    </source>
</evidence>
<dbReference type="PROSITE" id="PS01042">
    <property type="entry name" value="HOMOSER_DHGENASE"/>
    <property type="match status" value="1"/>
</dbReference>
<keyword evidence="7 14" id="KW-0791">Threonine biosynthesis</keyword>
<evidence type="ECO:0000256" key="5">
    <source>
        <dbReference type="ARBA" id="ARBA00013376"/>
    </source>
</evidence>
<comment type="pathway">
    <text evidence="2 14">Amino-acid biosynthesis; L-methionine biosynthesis via de novo pathway; L-homoserine from L-aspartate: step 3/3.</text>
</comment>
<comment type="catalytic activity">
    <reaction evidence="11">
        <text>L-homoserine + NADP(+) = L-aspartate 4-semialdehyde + NADPH + H(+)</text>
        <dbReference type="Rhea" id="RHEA:15761"/>
        <dbReference type="ChEBI" id="CHEBI:15378"/>
        <dbReference type="ChEBI" id="CHEBI:57476"/>
        <dbReference type="ChEBI" id="CHEBI:57783"/>
        <dbReference type="ChEBI" id="CHEBI:58349"/>
        <dbReference type="ChEBI" id="CHEBI:537519"/>
        <dbReference type="EC" id="1.1.1.3"/>
    </reaction>
    <physiologicalReaction direction="right-to-left" evidence="11">
        <dbReference type="Rhea" id="RHEA:15763"/>
    </physiologicalReaction>
</comment>
<keyword evidence="13 14" id="KW-0521">NADP</keyword>
<evidence type="ECO:0000256" key="4">
    <source>
        <dbReference type="ARBA" id="ARBA00013213"/>
    </source>
</evidence>
<evidence type="ECO:0000259" key="16">
    <source>
        <dbReference type="Pfam" id="PF00742"/>
    </source>
</evidence>
<dbReference type="PIRSF" id="PIRSF036497">
    <property type="entry name" value="HDH_short"/>
    <property type="match status" value="1"/>
</dbReference>
<dbReference type="Pfam" id="PF00742">
    <property type="entry name" value="Homoserine_dh"/>
    <property type="match status" value="1"/>
</dbReference>
<dbReference type="GO" id="GO:0009086">
    <property type="term" value="P:methionine biosynthetic process"/>
    <property type="evidence" value="ECO:0007669"/>
    <property type="project" value="UniProtKB-KW"/>
</dbReference>
<evidence type="ECO:0000256" key="15">
    <source>
        <dbReference type="RuleBase" id="RU004171"/>
    </source>
</evidence>
<dbReference type="GO" id="GO:0004412">
    <property type="term" value="F:homoserine dehydrogenase activity"/>
    <property type="evidence" value="ECO:0007669"/>
    <property type="project" value="UniProtKB-EC"/>
</dbReference>
<dbReference type="Pfam" id="PF03447">
    <property type="entry name" value="NAD_binding_3"/>
    <property type="match status" value="1"/>
</dbReference>
<feature type="binding site" evidence="13">
    <location>
        <position position="104"/>
    </location>
    <ligand>
        <name>NADPH</name>
        <dbReference type="ChEBI" id="CHEBI:57783"/>
    </ligand>
</feature>
<dbReference type="RefSeq" id="WP_188881385.1">
    <property type="nucleotide sequence ID" value="NZ_BMOY01000009.1"/>
</dbReference>
<evidence type="ECO:0000313" key="19">
    <source>
        <dbReference type="Proteomes" id="UP000637695"/>
    </source>
</evidence>
<dbReference type="Proteomes" id="UP000637695">
    <property type="component" value="Unassembled WGS sequence"/>
</dbReference>
<dbReference type="SUPFAM" id="SSF55347">
    <property type="entry name" value="Glyceraldehyde-3-phosphate dehydrogenase-like, C-terminal domain"/>
    <property type="match status" value="1"/>
</dbReference>
<evidence type="ECO:0000259" key="17">
    <source>
        <dbReference type="Pfam" id="PF03447"/>
    </source>
</evidence>
<dbReference type="InterPro" id="IPR005106">
    <property type="entry name" value="Asp/hSer_DH_NAD-bd"/>
</dbReference>
<evidence type="ECO:0000256" key="13">
    <source>
        <dbReference type="PIRSR" id="PIRSR036497-2"/>
    </source>
</evidence>
<evidence type="ECO:0000256" key="7">
    <source>
        <dbReference type="ARBA" id="ARBA00022697"/>
    </source>
</evidence>
<evidence type="ECO:0000256" key="14">
    <source>
        <dbReference type="RuleBase" id="RU000579"/>
    </source>
</evidence>
<dbReference type="InterPro" id="IPR019811">
    <property type="entry name" value="HDH_CS"/>
</dbReference>
<dbReference type="InterPro" id="IPR036291">
    <property type="entry name" value="NAD(P)-bd_dom_sf"/>
</dbReference>
<dbReference type="PANTHER" id="PTHR43331">
    <property type="entry name" value="HOMOSERINE DEHYDROGENASE"/>
    <property type="match status" value="1"/>
</dbReference>
<dbReference type="Gene3D" id="3.40.50.720">
    <property type="entry name" value="NAD(P)-binding Rossmann-like Domain"/>
    <property type="match status" value="1"/>
</dbReference>
<dbReference type="SUPFAM" id="SSF51735">
    <property type="entry name" value="NAD(P)-binding Rossmann-fold domains"/>
    <property type="match status" value="1"/>
</dbReference>
<dbReference type="EC" id="1.1.1.3" evidence="4 14"/>
<evidence type="ECO:0000256" key="1">
    <source>
        <dbReference type="ARBA" id="ARBA00005056"/>
    </source>
</evidence>
<dbReference type="EMBL" id="BMOY01000009">
    <property type="protein sequence ID" value="GGJ01885.1"/>
    <property type="molecule type" value="Genomic_DNA"/>
</dbReference>
<evidence type="ECO:0000256" key="2">
    <source>
        <dbReference type="ARBA" id="ARBA00005062"/>
    </source>
</evidence>
<sequence length="327" mass="34181">MRKVRVGLLGCGLVGTGVVEVLAETSERWAALGVEIALSRIAVRDLNRPRSPLVRREWLTANWREVSAAGDVDVVLEAMGGVEPAFEAVRTALAHGKTVITANKELLAAHGVALRAVARGHGAVLLNEATVLGGVPVIHLLDTYFKINRIRALRGIVNGTCNHVLTRMDETGCSLEEALSEAKAKGYAEPDPTYDLSGWDARAKLKILIEHTLGIAVPVDRIPCTGIAHVSPLDIAAVRALGGKLRLVAEARTAEGGALMAGVGPQVVFPGDPLYAVDGVDNALMVSAAALKRALGAAGFATAVYPLAVPAAGLPAVRSEPTRVSTM</sequence>
<feature type="domain" description="Homoserine dehydrogenase catalytic" evidence="16">
    <location>
        <begin position="136"/>
        <end position="293"/>
    </location>
</feature>
<dbReference type="Gene3D" id="3.30.360.10">
    <property type="entry name" value="Dihydrodipicolinate Reductase, domain 2"/>
    <property type="match status" value="1"/>
</dbReference>
<dbReference type="NCBIfam" id="NF004976">
    <property type="entry name" value="PRK06349.1"/>
    <property type="match status" value="1"/>
</dbReference>
<organism evidence="18 19">
    <name type="scientific">Alicyclobacillus cellulosilyticus</name>
    <dbReference type="NCBI Taxonomy" id="1003997"/>
    <lineage>
        <taxon>Bacteria</taxon>
        <taxon>Bacillati</taxon>
        <taxon>Bacillota</taxon>
        <taxon>Bacilli</taxon>
        <taxon>Bacillales</taxon>
        <taxon>Alicyclobacillaceae</taxon>
        <taxon>Alicyclobacillus</taxon>
    </lineage>
</organism>
<evidence type="ECO:0000256" key="3">
    <source>
        <dbReference type="ARBA" id="ARBA00006753"/>
    </source>
</evidence>
<dbReference type="GO" id="GO:0050661">
    <property type="term" value="F:NADP binding"/>
    <property type="evidence" value="ECO:0007669"/>
    <property type="project" value="InterPro"/>
</dbReference>
<comment type="caution">
    <text evidence="18">The sequence shown here is derived from an EMBL/GenBank/DDBJ whole genome shotgun (WGS) entry which is preliminary data.</text>
</comment>
<evidence type="ECO:0000256" key="9">
    <source>
        <dbReference type="ARBA" id="ARBA00023053"/>
    </source>
</evidence>
<evidence type="ECO:0000256" key="10">
    <source>
        <dbReference type="ARBA" id="ARBA00023167"/>
    </source>
</evidence>
<evidence type="ECO:0000256" key="8">
    <source>
        <dbReference type="ARBA" id="ARBA00023002"/>
    </source>
</evidence>
<feature type="active site" description="Proton donor" evidence="12">
    <location>
        <position position="204"/>
    </location>
</feature>
<proteinExistence type="inferred from homology"/>
<feature type="domain" description="Aspartate/homoserine dehydrogenase NAD-binding" evidence="17">
    <location>
        <begin position="10"/>
        <end position="124"/>
    </location>
</feature>
<keyword evidence="19" id="KW-1185">Reference proteome</keyword>
<dbReference type="InterPro" id="IPR022697">
    <property type="entry name" value="HDH_short"/>
</dbReference>
<evidence type="ECO:0000256" key="12">
    <source>
        <dbReference type="PIRSR" id="PIRSR036497-1"/>
    </source>
</evidence>
<reference evidence="18" key="2">
    <citation type="submission" date="2020-09" db="EMBL/GenBank/DDBJ databases">
        <authorList>
            <person name="Sun Q."/>
            <person name="Ohkuma M."/>
        </authorList>
    </citation>
    <scope>NUCLEOTIDE SEQUENCE</scope>
    <source>
        <strain evidence="18">JCM 18487</strain>
    </source>
</reference>
<comment type="similarity">
    <text evidence="3 15">Belongs to the homoserine dehydrogenase family.</text>
</comment>
<feature type="binding site" evidence="13">
    <location>
        <begin position="10"/>
        <end position="15"/>
    </location>
    <ligand>
        <name>NADP(+)</name>
        <dbReference type="ChEBI" id="CHEBI:58349"/>
    </ligand>
</feature>
<dbReference type="AlphaFoldDB" id="A0A917NHV3"/>
<feature type="binding site" evidence="13">
    <location>
        <position position="189"/>
    </location>
    <ligand>
        <name>L-homoserine</name>
        <dbReference type="ChEBI" id="CHEBI:57476"/>
    </ligand>
</feature>
<gene>
    <name evidence="18" type="ORF">GCM10010885_08850</name>
</gene>
<dbReference type="FunFam" id="3.30.360.10:FF:000005">
    <property type="entry name" value="Homoserine dehydrogenase"/>
    <property type="match status" value="1"/>
</dbReference>
<dbReference type="InterPro" id="IPR001342">
    <property type="entry name" value="HDH_cat"/>
</dbReference>
<dbReference type="PANTHER" id="PTHR43331:SF1">
    <property type="entry name" value="HOMOSERINE DEHYDROGENASE"/>
    <property type="match status" value="1"/>
</dbReference>
<accession>A0A917NHV3</accession>